<dbReference type="RefSeq" id="WP_012881956.1">
    <property type="nucleotide sequence ID" value="NC_013552.1"/>
</dbReference>
<dbReference type="HAMAP" id="MF_00514">
    <property type="entry name" value="Ribosomal_bL35"/>
    <property type="match status" value="1"/>
</dbReference>
<accession>D2BHJ6</accession>
<proteinExistence type="inferred from homology"/>
<evidence type="ECO:0000256" key="3">
    <source>
        <dbReference type="ARBA" id="ARBA00023274"/>
    </source>
</evidence>
<dbReference type="SUPFAM" id="SSF143034">
    <property type="entry name" value="L35p-like"/>
    <property type="match status" value="1"/>
</dbReference>
<evidence type="ECO:0000256" key="1">
    <source>
        <dbReference type="ARBA" id="ARBA00006598"/>
    </source>
</evidence>
<dbReference type="EMBL" id="CP001827">
    <property type="protein sequence ID" value="ACZ61796.1"/>
    <property type="molecule type" value="Genomic_DNA"/>
</dbReference>
<gene>
    <name evidence="5 7" type="primary">rpmI</name>
    <name evidence="7" type="ordered locus">DhcVS_657</name>
</gene>
<name>D2BHJ6_DEHMV</name>
<dbReference type="NCBIfam" id="TIGR00001">
    <property type="entry name" value="rpmI_bact"/>
    <property type="match status" value="1"/>
</dbReference>
<evidence type="ECO:0000256" key="4">
    <source>
        <dbReference type="ARBA" id="ARBA00071664"/>
    </source>
</evidence>
<dbReference type="GO" id="GO:0006412">
    <property type="term" value="P:translation"/>
    <property type="evidence" value="ECO:0007669"/>
    <property type="project" value="UniProtKB-UniRule"/>
</dbReference>
<organism evidence="7 8">
    <name type="scientific">Dehalococcoides mccartyi (strain VS)</name>
    <dbReference type="NCBI Taxonomy" id="311424"/>
    <lineage>
        <taxon>Bacteria</taxon>
        <taxon>Bacillati</taxon>
        <taxon>Chloroflexota</taxon>
        <taxon>Dehalococcoidia</taxon>
        <taxon>Dehalococcoidales</taxon>
        <taxon>Dehalococcoidaceae</taxon>
        <taxon>Dehalococcoides</taxon>
    </lineage>
</organism>
<sequence length="67" mass="7743">MPKMKTRKTAVKRFHVTGTGKIMRSKGMKSHLRRNKSARVRRQFDEMSQVAGVDRARIQKLIPYGVS</sequence>
<evidence type="ECO:0000256" key="6">
    <source>
        <dbReference type="RuleBase" id="RU000568"/>
    </source>
</evidence>
<evidence type="ECO:0000256" key="5">
    <source>
        <dbReference type="HAMAP-Rule" id="MF_00514"/>
    </source>
</evidence>
<evidence type="ECO:0000313" key="8">
    <source>
        <dbReference type="Proteomes" id="UP000002506"/>
    </source>
</evidence>
<dbReference type="OrthoDB" id="47476at2"/>
<dbReference type="InterPro" id="IPR001706">
    <property type="entry name" value="Ribosomal_bL35"/>
</dbReference>
<dbReference type="PANTHER" id="PTHR33343:SF1">
    <property type="entry name" value="LARGE RIBOSOMAL SUBUNIT PROTEIN BL35M"/>
    <property type="match status" value="1"/>
</dbReference>
<protein>
    <recommendedName>
        <fullName evidence="4 5">Large ribosomal subunit protein bL35</fullName>
    </recommendedName>
</protein>
<dbReference type="KEGG" id="dev:DhcVS_657"/>
<dbReference type="PANTHER" id="PTHR33343">
    <property type="entry name" value="54S RIBOSOMAL PROTEIN BL35M"/>
    <property type="match status" value="1"/>
</dbReference>
<dbReference type="GO" id="GO:0003735">
    <property type="term" value="F:structural constituent of ribosome"/>
    <property type="evidence" value="ECO:0007669"/>
    <property type="project" value="InterPro"/>
</dbReference>
<dbReference type="Pfam" id="PF01632">
    <property type="entry name" value="Ribosomal_L35p"/>
    <property type="match status" value="1"/>
</dbReference>
<keyword evidence="2 5" id="KW-0689">Ribosomal protein</keyword>
<dbReference type="Gene3D" id="4.10.410.60">
    <property type="match status" value="1"/>
</dbReference>
<dbReference type="AlphaFoldDB" id="D2BHJ6"/>
<evidence type="ECO:0000313" key="7">
    <source>
        <dbReference type="EMBL" id="ACZ61796.1"/>
    </source>
</evidence>
<dbReference type="InterPro" id="IPR037229">
    <property type="entry name" value="Ribosomal_bL35_sf"/>
</dbReference>
<dbReference type="GO" id="GO:0022625">
    <property type="term" value="C:cytosolic large ribosomal subunit"/>
    <property type="evidence" value="ECO:0007669"/>
    <property type="project" value="TreeGrafter"/>
</dbReference>
<dbReference type="InterPro" id="IPR021137">
    <property type="entry name" value="Ribosomal_bL35-like"/>
</dbReference>
<reference evidence="7 8" key="1">
    <citation type="journal article" date="2009" name="PLoS Genet.">
        <title>Localized plasticity in the streamlined genomes of vinyl chloride respiring Dehalococcoides.</title>
        <authorList>
            <person name="McMurdie P.J."/>
            <person name="Behrens S.F."/>
            <person name="Muller J.A."/>
            <person name="Goke J."/>
            <person name="Ritalahti K.M."/>
            <person name="Wagner R."/>
            <person name="Goltsman E."/>
            <person name="Lapidus A."/>
            <person name="Holmes S."/>
            <person name="Loffler F.E."/>
            <person name="Spormann A.M."/>
        </authorList>
    </citation>
    <scope>NUCLEOTIDE SEQUENCE [LARGE SCALE GENOMIC DNA]</scope>
    <source>
        <strain evidence="7 8">VS</strain>
    </source>
</reference>
<evidence type="ECO:0000256" key="2">
    <source>
        <dbReference type="ARBA" id="ARBA00022980"/>
    </source>
</evidence>
<dbReference type="Proteomes" id="UP000002506">
    <property type="component" value="Chromosome"/>
</dbReference>
<dbReference type="FunFam" id="4.10.410.60:FF:000001">
    <property type="entry name" value="50S ribosomal protein L35"/>
    <property type="match status" value="1"/>
</dbReference>
<dbReference type="HOGENOM" id="CLU_169643_4_1_0"/>
<dbReference type="PRINTS" id="PR00064">
    <property type="entry name" value="RIBOSOMALL35"/>
</dbReference>
<dbReference type="eggNOG" id="COG0291">
    <property type="taxonomic scope" value="Bacteria"/>
</dbReference>
<keyword evidence="3 5" id="KW-0687">Ribonucleoprotein</keyword>
<comment type="similarity">
    <text evidence="1 5 6">Belongs to the bacterial ribosomal protein bL35 family.</text>
</comment>